<sequence>MALREAYGDRKPPDITRKITACVACRKLKIKCHMTNSKPPCSRCKGRGLNCTVNKSIQMILENDITWKEEIEERVKSLEKLLARKTTSRNDDAPSVRHSFGLESPMQDSPMALATATPSSAADTSLNLSCSLGAFPASSITGQPLSDAGQSSNTKPDLIARGLLPEEAGQELFEFYHDHLDRHIYNLLARSGSLSEVRSRSSLLTAAVCTVAALASASRHYESCLKAFQAEVAGELFSKDHTFDDIRAMCIGSFWLGEISVALCALAVRFSSELNLHRCITKMPHIKWKCYERTRLYFLVFICDHHCSLKHGRPPMTRTMRSLQNPRALLRSEFSVPSDAKLISHLELWSLSNRVFDLFGADVGSPFDPHRSADLEQLSHYFDEWRRQWTDSLSRRDALDQFEEHNMDLYFYSAKLCLFSHVFRGPPSRATNTGMATTLARSATECALSFVRCVAAGYQAASLLPSYLITMAAFASVFLLGASSANAQFVDKAEVLKALHQLFDVLDETGQRVHPSNPFLVVANGLSMALGSRPRSSPATHQQLQGGESAAVHSPPAFDLRLLPKDVLGLASTQNIDWTAFSTEFEADCADLWNVDLGSVG</sequence>
<dbReference type="GO" id="GO:0000976">
    <property type="term" value="F:transcription cis-regulatory region binding"/>
    <property type="evidence" value="ECO:0007669"/>
    <property type="project" value="TreeGrafter"/>
</dbReference>
<dbReference type="CDD" id="cd00067">
    <property type="entry name" value="GAL4"/>
    <property type="match status" value="1"/>
</dbReference>
<evidence type="ECO:0000256" key="2">
    <source>
        <dbReference type="ARBA" id="ARBA00023015"/>
    </source>
</evidence>
<dbReference type="InParanoid" id="W2S024"/>
<dbReference type="Gene3D" id="4.10.240.10">
    <property type="entry name" value="Zn(2)-C6 fungal-type DNA-binding domain"/>
    <property type="match status" value="1"/>
</dbReference>
<dbReference type="SUPFAM" id="SSF57701">
    <property type="entry name" value="Zn2/Cys6 DNA-binding domain"/>
    <property type="match status" value="1"/>
</dbReference>
<evidence type="ECO:0000256" key="3">
    <source>
        <dbReference type="ARBA" id="ARBA00023125"/>
    </source>
</evidence>
<dbReference type="InterPro" id="IPR001138">
    <property type="entry name" value="Zn2Cys6_DnaBD"/>
</dbReference>
<dbReference type="Pfam" id="PF00172">
    <property type="entry name" value="Zn_clus"/>
    <property type="match status" value="1"/>
</dbReference>
<dbReference type="eggNOG" id="ENOG502QW6D">
    <property type="taxonomic scope" value="Eukaryota"/>
</dbReference>
<evidence type="ECO:0000256" key="6">
    <source>
        <dbReference type="SAM" id="MobiDB-lite"/>
    </source>
</evidence>
<reference evidence="8 9" key="1">
    <citation type="submission" date="2013-03" db="EMBL/GenBank/DDBJ databases">
        <title>The Genome Sequence of Phialophora europaea CBS 101466.</title>
        <authorList>
            <consortium name="The Broad Institute Genomics Platform"/>
            <person name="Cuomo C."/>
            <person name="de Hoog S."/>
            <person name="Gorbushina A."/>
            <person name="Walker B."/>
            <person name="Young S.K."/>
            <person name="Zeng Q."/>
            <person name="Gargeya S."/>
            <person name="Fitzgerald M."/>
            <person name="Haas B."/>
            <person name="Abouelleil A."/>
            <person name="Allen A.W."/>
            <person name="Alvarado L."/>
            <person name="Arachchi H.M."/>
            <person name="Berlin A.M."/>
            <person name="Chapman S.B."/>
            <person name="Gainer-Dewar J."/>
            <person name="Goldberg J."/>
            <person name="Griggs A."/>
            <person name="Gujja S."/>
            <person name="Hansen M."/>
            <person name="Howarth C."/>
            <person name="Imamovic A."/>
            <person name="Ireland A."/>
            <person name="Larimer J."/>
            <person name="McCowan C."/>
            <person name="Murphy C."/>
            <person name="Pearson M."/>
            <person name="Poon T.W."/>
            <person name="Priest M."/>
            <person name="Roberts A."/>
            <person name="Saif S."/>
            <person name="Shea T."/>
            <person name="Sisk P."/>
            <person name="Sykes S."/>
            <person name="Wortman J."/>
            <person name="Nusbaum C."/>
            <person name="Birren B."/>
        </authorList>
    </citation>
    <scope>NUCLEOTIDE SEQUENCE [LARGE SCALE GENOMIC DNA]</scope>
    <source>
        <strain evidence="8 9">CBS 101466</strain>
    </source>
</reference>
<dbReference type="HOGENOM" id="CLU_011003_1_0_1"/>
<dbReference type="SMART" id="SM00066">
    <property type="entry name" value="GAL4"/>
    <property type="match status" value="1"/>
</dbReference>
<dbReference type="Proteomes" id="UP000030752">
    <property type="component" value="Unassembled WGS sequence"/>
</dbReference>
<dbReference type="PROSITE" id="PS50048">
    <property type="entry name" value="ZN2_CY6_FUNGAL_2"/>
    <property type="match status" value="1"/>
</dbReference>
<keyword evidence="3" id="KW-0238">DNA-binding</keyword>
<evidence type="ECO:0000259" key="7">
    <source>
        <dbReference type="PROSITE" id="PS50048"/>
    </source>
</evidence>
<evidence type="ECO:0000256" key="5">
    <source>
        <dbReference type="ARBA" id="ARBA00023242"/>
    </source>
</evidence>
<feature type="compositionally biased region" description="Polar residues" evidence="6">
    <location>
        <begin position="534"/>
        <end position="546"/>
    </location>
</feature>
<gene>
    <name evidence="8" type="ORF">HMPREF1541_03976</name>
</gene>
<keyword evidence="5" id="KW-0539">Nucleus</keyword>
<dbReference type="VEuPathDB" id="FungiDB:HMPREF1541_03976"/>
<dbReference type="PROSITE" id="PS00463">
    <property type="entry name" value="ZN2_CY6_FUNGAL_1"/>
    <property type="match status" value="1"/>
</dbReference>
<dbReference type="GO" id="GO:0008270">
    <property type="term" value="F:zinc ion binding"/>
    <property type="evidence" value="ECO:0007669"/>
    <property type="project" value="InterPro"/>
</dbReference>
<dbReference type="PANTHER" id="PTHR31845">
    <property type="entry name" value="FINGER DOMAIN PROTEIN, PUTATIVE-RELATED"/>
    <property type="match status" value="1"/>
</dbReference>
<keyword evidence="9" id="KW-1185">Reference proteome</keyword>
<dbReference type="InterPro" id="IPR036864">
    <property type="entry name" value="Zn2-C6_fun-type_DNA-bd_sf"/>
</dbReference>
<evidence type="ECO:0000256" key="4">
    <source>
        <dbReference type="ARBA" id="ARBA00023163"/>
    </source>
</evidence>
<feature type="domain" description="Zn(2)-C6 fungal-type" evidence="7">
    <location>
        <begin position="21"/>
        <end position="53"/>
    </location>
</feature>
<dbReference type="InterPro" id="IPR051089">
    <property type="entry name" value="prtT"/>
</dbReference>
<name>W2S024_CYPE1</name>
<dbReference type="GO" id="GO:0000981">
    <property type="term" value="F:DNA-binding transcription factor activity, RNA polymerase II-specific"/>
    <property type="evidence" value="ECO:0007669"/>
    <property type="project" value="InterPro"/>
</dbReference>
<dbReference type="AlphaFoldDB" id="W2S024"/>
<keyword evidence="4" id="KW-0804">Transcription</keyword>
<evidence type="ECO:0000313" key="8">
    <source>
        <dbReference type="EMBL" id="ETN42037.1"/>
    </source>
</evidence>
<protein>
    <recommendedName>
        <fullName evidence="7">Zn(2)-C6 fungal-type domain-containing protein</fullName>
    </recommendedName>
</protein>
<dbReference type="RefSeq" id="XP_008716546.1">
    <property type="nucleotide sequence ID" value="XM_008718324.1"/>
</dbReference>
<evidence type="ECO:0000256" key="1">
    <source>
        <dbReference type="ARBA" id="ARBA00004123"/>
    </source>
</evidence>
<organism evidence="8 9">
    <name type="scientific">Cyphellophora europaea (strain CBS 101466)</name>
    <name type="common">Phialophora europaea</name>
    <dbReference type="NCBI Taxonomy" id="1220924"/>
    <lineage>
        <taxon>Eukaryota</taxon>
        <taxon>Fungi</taxon>
        <taxon>Dikarya</taxon>
        <taxon>Ascomycota</taxon>
        <taxon>Pezizomycotina</taxon>
        <taxon>Eurotiomycetes</taxon>
        <taxon>Chaetothyriomycetidae</taxon>
        <taxon>Chaetothyriales</taxon>
        <taxon>Cyphellophoraceae</taxon>
        <taxon>Cyphellophora</taxon>
    </lineage>
</organism>
<proteinExistence type="predicted"/>
<dbReference type="GeneID" id="19971315"/>
<dbReference type="EMBL" id="KB822719">
    <property type="protein sequence ID" value="ETN42037.1"/>
    <property type="molecule type" value="Genomic_DNA"/>
</dbReference>
<keyword evidence="2" id="KW-0805">Transcription regulation</keyword>
<dbReference type="PANTHER" id="PTHR31845:SF17">
    <property type="entry name" value="ZN(II)2CYS6 TRANSCRIPTION FACTOR (EUROFUNG)"/>
    <property type="match status" value="1"/>
</dbReference>
<accession>W2S024</accession>
<feature type="region of interest" description="Disordered" evidence="6">
    <location>
        <begin position="533"/>
        <end position="552"/>
    </location>
</feature>
<dbReference type="GO" id="GO:0005634">
    <property type="term" value="C:nucleus"/>
    <property type="evidence" value="ECO:0007669"/>
    <property type="project" value="UniProtKB-SubCell"/>
</dbReference>
<evidence type="ECO:0000313" key="9">
    <source>
        <dbReference type="Proteomes" id="UP000030752"/>
    </source>
</evidence>
<comment type="subcellular location">
    <subcellularLocation>
        <location evidence="1">Nucleus</location>
    </subcellularLocation>
</comment>
<dbReference type="OrthoDB" id="4060227at2759"/>
<dbReference type="CDD" id="cd12148">
    <property type="entry name" value="fungal_TF_MHR"/>
    <property type="match status" value="1"/>
</dbReference>